<evidence type="ECO:0000313" key="2">
    <source>
        <dbReference type="EMBL" id="MCQ4841671.1"/>
    </source>
</evidence>
<evidence type="ECO:0000313" key="3">
    <source>
        <dbReference type="Proteomes" id="UP001524473"/>
    </source>
</evidence>
<gene>
    <name evidence="2" type="ORF">NE695_17305</name>
</gene>
<dbReference type="PROSITE" id="PS51186">
    <property type="entry name" value="GNAT"/>
    <property type="match status" value="1"/>
</dbReference>
<name>A0ABT1S404_9FIRM</name>
<proteinExistence type="predicted"/>
<evidence type="ECO:0000259" key="1">
    <source>
        <dbReference type="PROSITE" id="PS51186"/>
    </source>
</evidence>
<dbReference type="Pfam" id="PF13302">
    <property type="entry name" value="Acetyltransf_3"/>
    <property type="match status" value="1"/>
</dbReference>
<reference evidence="2 3" key="1">
    <citation type="submission" date="2022-06" db="EMBL/GenBank/DDBJ databases">
        <title>Isolation of gut microbiota from human fecal samples.</title>
        <authorList>
            <person name="Pamer E.G."/>
            <person name="Barat B."/>
            <person name="Waligurski E."/>
            <person name="Medina S."/>
            <person name="Paddock L."/>
            <person name="Mostad J."/>
        </authorList>
    </citation>
    <scope>NUCLEOTIDE SEQUENCE [LARGE SCALE GENOMIC DNA]</scope>
    <source>
        <strain evidence="2 3">DFI.9.73</strain>
    </source>
</reference>
<keyword evidence="3" id="KW-1185">Reference proteome</keyword>
<dbReference type="InterPro" id="IPR000182">
    <property type="entry name" value="GNAT_dom"/>
</dbReference>
<dbReference type="GeneID" id="90531838"/>
<dbReference type="EMBL" id="JANFZH010000063">
    <property type="protein sequence ID" value="MCQ4841671.1"/>
    <property type="molecule type" value="Genomic_DNA"/>
</dbReference>
<dbReference type="InterPro" id="IPR051908">
    <property type="entry name" value="Ribosomal_N-acetyltransferase"/>
</dbReference>
<organism evidence="2 3">
    <name type="scientific">Neglectibacter timonensis</name>
    <dbReference type="NCBI Taxonomy" id="1776382"/>
    <lineage>
        <taxon>Bacteria</taxon>
        <taxon>Bacillati</taxon>
        <taxon>Bacillota</taxon>
        <taxon>Clostridia</taxon>
        <taxon>Eubacteriales</taxon>
        <taxon>Oscillospiraceae</taxon>
        <taxon>Neglectibacter</taxon>
    </lineage>
</organism>
<accession>A0ABT1S404</accession>
<dbReference type="SUPFAM" id="SSF55729">
    <property type="entry name" value="Acyl-CoA N-acyltransferases (Nat)"/>
    <property type="match status" value="1"/>
</dbReference>
<dbReference type="Proteomes" id="UP001524473">
    <property type="component" value="Unassembled WGS sequence"/>
</dbReference>
<dbReference type="RefSeq" id="WP_066862357.1">
    <property type="nucleotide sequence ID" value="NZ_CABKVV010000013.1"/>
</dbReference>
<dbReference type="PANTHER" id="PTHR43441">
    <property type="entry name" value="RIBOSOMAL-PROTEIN-SERINE ACETYLTRANSFERASE"/>
    <property type="match status" value="1"/>
</dbReference>
<dbReference type="Gene3D" id="3.40.630.30">
    <property type="match status" value="1"/>
</dbReference>
<feature type="domain" description="N-acetyltransferase" evidence="1">
    <location>
        <begin position="18"/>
        <end position="184"/>
    </location>
</feature>
<dbReference type="InterPro" id="IPR016181">
    <property type="entry name" value="Acyl_CoA_acyltransferase"/>
</dbReference>
<dbReference type="PANTHER" id="PTHR43441:SF11">
    <property type="entry name" value="RIBOSOMAL-PROTEIN-SERINE ACETYLTRANSFERASE"/>
    <property type="match status" value="1"/>
</dbReference>
<comment type="caution">
    <text evidence="2">The sequence shown here is derived from an EMBL/GenBank/DDBJ whole genome shotgun (WGS) entry which is preliminary data.</text>
</comment>
<sequence length="198" mass="22600">MKTKLLFSSFPFISCEKVTLTQITDLNLDSLWEIMGDDENYRFSPTAALRSREEAAVKLRQIGTLFRDRQMIVLGIFSNDSLNQLLGIFEITGFDTEVNEVTVNFTLGRRHTGFGYASAALRAAVKYLFDTIEVNRIQCYVLPINYRAVLVLERCGFVKEGTIREGFCWPDKGIVDLSLYSMLSSDRRQKRSGSAYYL</sequence>
<protein>
    <submittedName>
        <fullName evidence="2">GNAT family N-acetyltransferase</fullName>
    </submittedName>
</protein>